<dbReference type="InterPro" id="IPR009187">
    <property type="entry name" value="Prok_Ku"/>
</dbReference>
<dbReference type="PIRSF" id="PIRSF006493">
    <property type="entry name" value="Prok_Ku"/>
    <property type="match status" value="1"/>
</dbReference>
<accession>A0ABY4C5C5</accession>
<dbReference type="PANTHER" id="PTHR41251">
    <property type="entry name" value="NON-HOMOLOGOUS END JOINING PROTEIN KU"/>
    <property type="match status" value="1"/>
</dbReference>
<dbReference type="SUPFAM" id="SSF100939">
    <property type="entry name" value="SPOC domain-like"/>
    <property type="match status" value="1"/>
</dbReference>
<gene>
    <name evidence="2" type="primary">ku</name>
    <name evidence="5" type="ORF">MNR06_10290</name>
</gene>
<evidence type="ECO:0000313" key="5">
    <source>
        <dbReference type="EMBL" id="UOF00090.1"/>
    </source>
</evidence>
<proteinExistence type="inferred from homology"/>
<evidence type="ECO:0000256" key="3">
    <source>
        <dbReference type="SAM" id="MobiDB-lite"/>
    </source>
</evidence>
<evidence type="ECO:0000313" key="6">
    <source>
        <dbReference type="Proteomes" id="UP000830116"/>
    </source>
</evidence>
<keyword evidence="1 2" id="KW-0238">DNA-binding</keyword>
<dbReference type="EMBL" id="CP093442">
    <property type="protein sequence ID" value="UOF00090.1"/>
    <property type="molecule type" value="Genomic_DNA"/>
</dbReference>
<dbReference type="CDD" id="cd00789">
    <property type="entry name" value="KU_like"/>
    <property type="match status" value="1"/>
</dbReference>
<name>A0ABY4C5C5_9BACT</name>
<feature type="domain" description="Ku" evidence="4">
    <location>
        <begin position="53"/>
        <end position="181"/>
    </location>
</feature>
<dbReference type="PANTHER" id="PTHR41251:SF1">
    <property type="entry name" value="NON-HOMOLOGOUS END JOINING PROTEIN KU"/>
    <property type="match status" value="1"/>
</dbReference>
<comment type="subunit">
    <text evidence="2">Homodimer. Interacts with LigD.</text>
</comment>
<dbReference type="InterPro" id="IPR016194">
    <property type="entry name" value="SPOC-like_C_dom_sf"/>
</dbReference>
<evidence type="ECO:0000259" key="4">
    <source>
        <dbReference type="SMART" id="SM00559"/>
    </source>
</evidence>
<comment type="similarity">
    <text evidence="2">Belongs to the prokaryotic Ku family.</text>
</comment>
<dbReference type="Gene3D" id="2.40.290.10">
    <property type="match status" value="1"/>
</dbReference>
<evidence type="ECO:0000256" key="1">
    <source>
        <dbReference type="ARBA" id="ARBA00023125"/>
    </source>
</evidence>
<protein>
    <recommendedName>
        <fullName evidence="2">Non-homologous end joining protein Ku</fullName>
    </recommendedName>
</protein>
<feature type="compositionally biased region" description="Basic and acidic residues" evidence="3">
    <location>
        <begin position="263"/>
        <end position="278"/>
    </location>
</feature>
<keyword evidence="6" id="KW-1185">Reference proteome</keyword>
<keyword evidence="2" id="KW-0227">DNA damage</keyword>
<sequence length="299" mass="34500">MRSNIWKGSISFGLLNIPVSLQSAQQSKDLSFSMLDEKDLAHIKYKKINAKTGKEVPYDRIVKGFQYKPGQFVIMEDKDFERANVKATKTIDIEDFVPQEDLDTMLFEKPYYLAPQKGAEKGYFLLKQALENTGKVAIAKIVIRTKQHLCMIMPKSDYLILEILRFAHEVKEIDEVNYLEEVNPNVKFSDRELKMAEDLIKGMSAKWKPEKYKDTFYDDIMKRIEAKVKAGKGKFVEEPVKEERVEESSNVVDLLPLLRKSLEAKGKKTKEPKEEKIPKMSRPPTKKAANGRSASRRHH</sequence>
<dbReference type="NCBIfam" id="TIGR02772">
    <property type="entry name" value="Ku_bact"/>
    <property type="match status" value="1"/>
</dbReference>
<dbReference type="Proteomes" id="UP000830116">
    <property type="component" value="Chromosome"/>
</dbReference>
<comment type="function">
    <text evidence="2">With LigD forms a non-homologous end joining (NHEJ) DNA repair enzyme, which repairs dsDNA breaks with reduced fidelity. Binds linear dsDNA with 5'- and 3'- overhangs but not closed circular dsDNA nor ssDNA. Recruits and stimulates the ligase activity of LigD.</text>
</comment>
<organism evidence="5 6">
    <name type="scientific">Bdellovibrio reynosensis</name>
    <dbReference type="NCBI Taxonomy" id="2835041"/>
    <lineage>
        <taxon>Bacteria</taxon>
        <taxon>Pseudomonadati</taxon>
        <taxon>Bdellovibrionota</taxon>
        <taxon>Bdellovibrionia</taxon>
        <taxon>Bdellovibrionales</taxon>
        <taxon>Pseudobdellovibrionaceae</taxon>
        <taxon>Bdellovibrio</taxon>
    </lineage>
</organism>
<dbReference type="RefSeq" id="WP_243535717.1">
    <property type="nucleotide sequence ID" value="NZ_CP093442.1"/>
</dbReference>
<dbReference type="HAMAP" id="MF_01875">
    <property type="entry name" value="Prokaryotic_Ku"/>
    <property type="match status" value="1"/>
</dbReference>
<dbReference type="SMART" id="SM00559">
    <property type="entry name" value="Ku78"/>
    <property type="match status" value="1"/>
</dbReference>
<keyword evidence="2" id="KW-0234">DNA repair</keyword>
<reference evidence="5" key="1">
    <citation type="submission" date="2022-03" db="EMBL/GenBank/DDBJ databases">
        <title>Genome Identification and Characterization of new species Bdellovibrio reynosense LBG001 sp. nov. from a Mexico soil sample.</title>
        <authorList>
            <person name="Camilli A."/>
            <person name="Ajao Y."/>
            <person name="Guo X."/>
        </authorList>
    </citation>
    <scope>NUCLEOTIDE SEQUENCE</scope>
    <source>
        <strain evidence="5">LBG001</strain>
    </source>
</reference>
<dbReference type="Pfam" id="PF02735">
    <property type="entry name" value="Ku"/>
    <property type="match status" value="1"/>
</dbReference>
<dbReference type="InterPro" id="IPR006164">
    <property type="entry name" value="DNA_bd_Ku70/Ku80"/>
</dbReference>
<feature type="region of interest" description="Disordered" evidence="3">
    <location>
        <begin position="263"/>
        <end position="299"/>
    </location>
</feature>
<keyword evidence="2" id="KW-0233">DNA recombination</keyword>
<evidence type="ECO:0000256" key="2">
    <source>
        <dbReference type="HAMAP-Rule" id="MF_01875"/>
    </source>
</evidence>